<keyword evidence="4" id="KW-0689">Ribosomal protein</keyword>
<keyword evidence="2" id="KW-0012">Acyltransferase</keyword>
<organism evidence="4 5">
    <name type="scientific">Actinoplanes derwentensis</name>
    <dbReference type="NCBI Taxonomy" id="113562"/>
    <lineage>
        <taxon>Bacteria</taxon>
        <taxon>Bacillati</taxon>
        <taxon>Actinomycetota</taxon>
        <taxon>Actinomycetes</taxon>
        <taxon>Micromonosporales</taxon>
        <taxon>Micromonosporaceae</taxon>
        <taxon>Actinoplanes</taxon>
    </lineage>
</organism>
<dbReference type="InterPro" id="IPR016181">
    <property type="entry name" value="Acyl_CoA_acyltransferase"/>
</dbReference>
<dbReference type="PROSITE" id="PS51186">
    <property type="entry name" value="GNAT"/>
    <property type="match status" value="1"/>
</dbReference>
<dbReference type="GO" id="GO:0005840">
    <property type="term" value="C:ribosome"/>
    <property type="evidence" value="ECO:0007669"/>
    <property type="project" value="UniProtKB-KW"/>
</dbReference>
<evidence type="ECO:0000313" key="4">
    <source>
        <dbReference type="EMBL" id="SDT68869.1"/>
    </source>
</evidence>
<gene>
    <name evidence="4" type="ORF">SAMN04489716_5687</name>
</gene>
<evidence type="ECO:0000313" key="5">
    <source>
        <dbReference type="Proteomes" id="UP000198688"/>
    </source>
</evidence>
<reference evidence="4 5" key="1">
    <citation type="submission" date="2016-10" db="EMBL/GenBank/DDBJ databases">
        <authorList>
            <person name="de Groot N.N."/>
        </authorList>
    </citation>
    <scope>NUCLEOTIDE SEQUENCE [LARGE SCALE GENOMIC DNA]</scope>
    <source>
        <strain evidence="4 5">DSM 43941</strain>
    </source>
</reference>
<keyword evidence="5" id="KW-1185">Reference proteome</keyword>
<dbReference type="GO" id="GO:0016747">
    <property type="term" value="F:acyltransferase activity, transferring groups other than amino-acyl groups"/>
    <property type="evidence" value="ECO:0007669"/>
    <property type="project" value="InterPro"/>
</dbReference>
<dbReference type="SUPFAM" id="SSF55729">
    <property type="entry name" value="Acyl-CoA N-acyltransferases (Nat)"/>
    <property type="match status" value="1"/>
</dbReference>
<dbReference type="AlphaFoldDB" id="A0A1H2CEY1"/>
<dbReference type="Pfam" id="PF00583">
    <property type="entry name" value="Acetyltransf_1"/>
    <property type="match status" value="1"/>
</dbReference>
<evidence type="ECO:0000259" key="3">
    <source>
        <dbReference type="PROSITE" id="PS51186"/>
    </source>
</evidence>
<dbReference type="EMBL" id="LT629758">
    <property type="protein sequence ID" value="SDT68869.1"/>
    <property type="molecule type" value="Genomic_DNA"/>
</dbReference>
<dbReference type="Proteomes" id="UP000198688">
    <property type="component" value="Chromosome I"/>
</dbReference>
<evidence type="ECO:0000256" key="1">
    <source>
        <dbReference type="ARBA" id="ARBA00022679"/>
    </source>
</evidence>
<proteinExistence type="predicted"/>
<dbReference type="PANTHER" id="PTHR43877">
    <property type="entry name" value="AMINOALKYLPHOSPHONATE N-ACETYLTRANSFERASE-RELATED-RELATED"/>
    <property type="match status" value="1"/>
</dbReference>
<dbReference type="RefSeq" id="WP_092547662.1">
    <property type="nucleotide sequence ID" value="NZ_BOMJ01000028.1"/>
</dbReference>
<sequence length="187" mass="19842">MTITTRTATTGDERILHDLAARTFGLACPPGTAQADIDTFIDTHLSVERFAGYLADPARILVIVSGDEQPTGYAMLVRGPIADPDVAAVVDATTSIELSKFYLTAERHGSGAAGELMAATLTAATGTGARTCWLGVNQQNTRAARFYGRHGFAIVGVKRFLVGSEWHDDHIRQRDLSSPHGAGESGS</sequence>
<keyword evidence="1" id="KW-0808">Transferase</keyword>
<protein>
    <submittedName>
        <fullName evidence="4">Ribosomal protein S18 acetylase RimI</fullName>
    </submittedName>
</protein>
<dbReference type="Gene3D" id="3.40.630.30">
    <property type="match status" value="1"/>
</dbReference>
<dbReference type="InterPro" id="IPR050832">
    <property type="entry name" value="Bact_Acetyltransf"/>
</dbReference>
<feature type="domain" description="N-acetyltransferase" evidence="3">
    <location>
        <begin position="3"/>
        <end position="175"/>
    </location>
</feature>
<dbReference type="InterPro" id="IPR000182">
    <property type="entry name" value="GNAT_dom"/>
</dbReference>
<keyword evidence="4" id="KW-0687">Ribonucleoprotein</keyword>
<dbReference type="OrthoDB" id="143110at2"/>
<accession>A0A1H2CEY1</accession>
<dbReference type="STRING" id="113562.SAMN04489716_5687"/>
<name>A0A1H2CEY1_9ACTN</name>
<evidence type="ECO:0000256" key="2">
    <source>
        <dbReference type="ARBA" id="ARBA00023315"/>
    </source>
</evidence>